<evidence type="ECO:0000256" key="1">
    <source>
        <dbReference type="ARBA" id="ARBA00004651"/>
    </source>
</evidence>
<accession>A0A3M8DD92</accession>
<sequence>MKRFGLAIQIVVGLILGILVGAIFYGNPAVSTYLQPIGDIFLRLIKMIVVPIVISTLIVGVAGVGDVKKLGKIGGKTILYFEIVTTIAIVIGLLAANVFQPGVGVDMSSLQKTDIHTYVETAETTQSHGFVETFVNIVPKNVFDAIVRGDMLAIIFFSVLFGLGIAAVGERGKPVLSFFQGVADAMFWVVNTIMKFAPFGVFALIGVTVSKFGLSSLVPLGKLVLLVHFAMIFFILVVLGIIARISGIRITQIIRILKDELLLAYSTSSSETVLPKIMEKMEKLGCPKAIASFVIPTGYSFNLDGSTLYQALAALFIAQMYGIHMPISAQITLMLVLMVTSKGIAGVPGVSFVVLLATLGSVGIPLEGLAFIAGVDRLMDMARTVVNVVGNSLAAVVISRWEGQFDTAKAKKYISEVSGKAA</sequence>
<keyword evidence="6 8" id="KW-1133">Transmembrane helix</keyword>
<comment type="caution">
    <text evidence="9">The sequence shown here is derived from an EMBL/GenBank/DDBJ whole genome shotgun (WGS) entry which is preliminary data.</text>
</comment>
<name>A0A3M8DD92_9BACL</name>
<dbReference type="EMBL" id="RHHT01000002">
    <property type="protein sequence ID" value="RNB86004.1"/>
    <property type="molecule type" value="Genomic_DNA"/>
</dbReference>
<dbReference type="PROSITE" id="PS00714">
    <property type="entry name" value="NA_DICARBOXYL_SYMP_2"/>
    <property type="match status" value="1"/>
</dbReference>
<dbReference type="GO" id="GO:0006835">
    <property type="term" value="P:dicarboxylic acid transport"/>
    <property type="evidence" value="ECO:0007669"/>
    <property type="project" value="TreeGrafter"/>
</dbReference>
<dbReference type="Gene3D" id="1.10.3860.10">
    <property type="entry name" value="Sodium:dicarboxylate symporter"/>
    <property type="match status" value="1"/>
</dbReference>
<keyword evidence="7 8" id="KW-0472">Membrane</keyword>
<feature type="transmembrane region" description="Helical" evidence="8">
    <location>
        <begin position="350"/>
        <end position="373"/>
    </location>
</feature>
<feature type="transmembrane region" description="Helical" evidence="8">
    <location>
        <begin position="225"/>
        <end position="245"/>
    </location>
</feature>
<keyword evidence="5" id="KW-0769">Symport</keyword>
<keyword evidence="4 8" id="KW-0812">Transmembrane</keyword>
<evidence type="ECO:0000256" key="5">
    <source>
        <dbReference type="ARBA" id="ARBA00022847"/>
    </source>
</evidence>
<dbReference type="GO" id="GO:0005886">
    <property type="term" value="C:plasma membrane"/>
    <property type="evidence" value="ECO:0007669"/>
    <property type="project" value="UniProtKB-SubCell"/>
</dbReference>
<reference evidence="9 10" key="1">
    <citation type="submission" date="2018-10" db="EMBL/GenBank/DDBJ databases">
        <title>Phylogenomics of Brevibacillus.</title>
        <authorList>
            <person name="Dunlap C."/>
        </authorList>
    </citation>
    <scope>NUCLEOTIDE SEQUENCE [LARGE SCALE GENOMIC DNA]</scope>
    <source>
        <strain evidence="9 10">JCM 15085</strain>
    </source>
</reference>
<dbReference type="Pfam" id="PF00375">
    <property type="entry name" value="SDF"/>
    <property type="match status" value="1"/>
</dbReference>
<gene>
    <name evidence="9" type="ORF">EDM58_00150</name>
</gene>
<dbReference type="Proteomes" id="UP000281915">
    <property type="component" value="Unassembled WGS sequence"/>
</dbReference>
<evidence type="ECO:0000256" key="4">
    <source>
        <dbReference type="ARBA" id="ARBA00022692"/>
    </source>
</evidence>
<dbReference type="GO" id="GO:0015293">
    <property type="term" value="F:symporter activity"/>
    <property type="evidence" value="ECO:0007669"/>
    <property type="project" value="UniProtKB-KW"/>
</dbReference>
<evidence type="ECO:0000313" key="9">
    <source>
        <dbReference type="EMBL" id="RNB86004.1"/>
    </source>
</evidence>
<feature type="transmembrane region" description="Helical" evidence="8">
    <location>
        <begin position="45"/>
        <end position="65"/>
    </location>
</feature>
<dbReference type="AlphaFoldDB" id="A0A3M8DD92"/>
<proteinExistence type="predicted"/>
<dbReference type="RefSeq" id="WP_122911522.1">
    <property type="nucleotide sequence ID" value="NZ_RHHT01000002.1"/>
</dbReference>
<feature type="transmembrane region" description="Helical" evidence="8">
    <location>
        <begin position="151"/>
        <end position="169"/>
    </location>
</feature>
<dbReference type="InterPro" id="IPR018107">
    <property type="entry name" value="Na-dicarboxylate_symporter_CS"/>
</dbReference>
<evidence type="ECO:0000256" key="2">
    <source>
        <dbReference type="ARBA" id="ARBA00022448"/>
    </source>
</evidence>
<dbReference type="PANTHER" id="PTHR42865:SF7">
    <property type="entry name" value="PROTON_GLUTAMATE-ASPARTATE SYMPORTER"/>
    <property type="match status" value="1"/>
</dbReference>
<feature type="transmembrane region" description="Helical" evidence="8">
    <location>
        <begin position="77"/>
        <end position="99"/>
    </location>
</feature>
<feature type="transmembrane region" description="Helical" evidence="8">
    <location>
        <begin position="312"/>
        <end position="338"/>
    </location>
</feature>
<keyword evidence="3" id="KW-1003">Cell membrane</keyword>
<dbReference type="FunFam" id="1.10.3860.10:FF:000001">
    <property type="entry name" value="C4-dicarboxylate transport protein"/>
    <property type="match status" value="1"/>
</dbReference>
<dbReference type="InterPro" id="IPR036458">
    <property type="entry name" value="Na:dicarbo_symporter_sf"/>
</dbReference>
<evidence type="ECO:0000256" key="7">
    <source>
        <dbReference type="ARBA" id="ARBA00023136"/>
    </source>
</evidence>
<comment type="subcellular location">
    <subcellularLocation>
        <location evidence="1">Cell membrane</location>
        <topology evidence="1">Multi-pass membrane protein</topology>
    </subcellularLocation>
</comment>
<protein>
    <submittedName>
        <fullName evidence="9">Glutamate:protein symporter</fullName>
    </submittedName>
</protein>
<evidence type="ECO:0000256" key="6">
    <source>
        <dbReference type="ARBA" id="ARBA00022989"/>
    </source>
</evidence>
<feature type="transmembrane region" description="Helical" evidence="8">
    <location>
        <begin position="7"/>
        <end position="25"/>
    </location>
</feature>
<dbReference type="InterPro" id="IPR001991">
    <property type="entry name" value="Na-dicarboxylate_symporter"/>
</dbReference>
<organism evidence="9 10">
    <name type="scientific">Brevibacillus panacihumi</name>
    <dbReference type="NCBI Taxonomy" id="497735"/>
    <lineage>
        <taxon>Bacteria</taxon>
        <taxon>Bacillati</taxon>
        <taxon>Bacillota</taxon>
        <taxon>Bacilli</taxon>
        <taxon>Bacillales</taxon>
        <taxon>Paenibacillaceae</taxon>
        <taxon>Brevibacillus</taxon>
    </lineage>
</organism>
<dbReference type="PROSITE" id="PS00713">
    <property type="entry name" value="NA_DICARBOXYL_SYMP_1"/>
    <property type="match status" value="1"/>
</dbReference>
<keyword evidence="2" id="KW-0813">Transport</keyword>
<dbReference type="PANTHER" id="PTHR42865">
    <property type="entry name" value="PROTON/GLUTAMATE-ASPARTATE SYMPORTER"/>
    <property type="match status" value="1"/>
</dbReference>
<evidence type="ECO:0000313" key="10">
    <source>
        <dbReference type="Proteomes" id="UP000281915"/>
    </source>
</evidence>
<dbReference type="PRINTS" id="PR00173">
    <property type="entry name" value="EDTRNSPORT"/>
</dbReference>
<evidence type="ECO:0000256" key="8">
    <source>
        <dbReference type="SAM" id="Phobius"/>
    </source>
</evidence>
<dbReference type="SUPFAM" id="SSF118215">
    <property type="entry name" value="Proton glutamate symport protein"/>
    <property type="match status" value="1"/>
</dbReference>
<feature type="transmembrane region" description="Helical" evidence="8">
    <location>
        <begin position="181"/>
        <end position="205"/>
    </location>
</feature>
<evidence type="ECO:0000256" key="3">
    <source>
        <dbReference type="ARBA" id="ARBA00022475"/>
    </source>
</evidence>